<sequence length="36" mass="4234">ASHWDWLDDAPTQYSTWRSRARKEKRLGLGGFVGVW</sequence>
<proteinExistence type="predicted"/>
<comment type="caution">
    <text evidence="1">The sequence shown here is derived from an EMBL/GenBank/DDBJ whole genome shotgun (WGS) entry which is preliminary data.</text>
</comment>
<dbReference type="EMBL" id="BARS01022435">
    <property type="protein sequence ID" value="GAG13682.1"/>
    <property type="molecule type" value="Genomic_DNA"/>
</dbReference>
<evidence type="ECO:0000313" key="1">
    <source>
        <dbReference type="EMBL" id="GAG13682.1"/>
    </source>
</evidence>
<reference evidence="1" key="1">
    <citation type="journal article" date="2014" name="Front. Microbiol.">
        <title>High frequency of phylogenetically diverse reductive dehalogenase-homologous genes in deep subseafloor sedimentary metagenomes.</title>
        <authorList>
            <person name="Kawai M."/>
            <person name="Futagami T."/>
            <person name="Toyoda A."/>
            <person name="Takaki Y."/>
            <person name="Nishi S."/>
            <person name="Hori S."/>
            <person name="Arai W."/>
            <person name="Tsubouchi T."/>
            <person name="Morono Y."/>
            <person name="Uchiyama I."/>
            <person name="Ito T."/>
            <person name="Fujiyama A."/>
            <person name="Inagaki F."/>
            <person name="Takami H."/>
        </authorList>
    </citation>
    <scope>NUCLEOTIDE SEQUENCE</scope>
    <source>
        <strain evidence="1">Expedition CK06-06</strain>
    </source>
</reference>
<dbReference type="AlphaFoldDB" id="X0VRA4"/>
<organism evidence="1">
    <name type="scientific">marine sediment metagenome</name>
    <dbReference type="NCBI Taxonomy" id="412755"/>
    <lineage>
        <taxon>unclassified sequences</taxon>
        <taxon>metagenomes</taxon>
        <taxon>ecological metagenomes</taxon>
    </lineage>
</organism>
<feature type="non-terminal residue" evidence="1">
    <location>
        <position position="1"/>
    </location>
</feature>
<name>X0VRA4_9ZZZZ</name>
<protein>
    <submittedName>
        <fullName evidence="1">Uncharacterized protein</fullName>
    </submittedName>
</protein>
<gene>
    <name evidence="1" type="ORF">S01H1_35872</name>
</gene>
<accession>X0VRA4</accession>